<gene>
    <name evidence="6" type="ORF">ACFSFX_04455</name>
</gene>
<keyword evidence="7" id="KW-1185">Reference proteome</keyword>
<dbReference type="Gene3D" id="3.40.50.2300">
    <property type="match status" value="2"/>
</dbReference>
<sequence>MELSRASTVNVYNTRGRALVRVTITQVAVHAGVSVASASRALNGQIASAKTVAKVQQAAEELGYVADATAQSLKLGRTNQLAYAVADIGNPVYVEMMTAIERVVSASGYRLVLSSTGTSSSSVDVVRDLGRGYVDGMILSPLRVTDELLSALAKTPTPVVVLGRLPDSATLDTVRADSITAMRLLVDHLVEEGRGDVVFVNGPSDTTPGALRRDGFAAAVAAHPAISARSVGADDFTIAAGYAAALRVLQEHPRPDAIVAANDLIGIGSIQAATDLGLTVPGDIAITGVDNTELAGVIRPGLTSVDLGAEERGRVAAELLLARIEEPNRPAHTVTVAPSLVVRGSSRARTQGPAVSPPSHRTEASDLNDERAAR</sequence>
<feature type="compositionally biased region" description="Basic and acidic residues" evidence="4">
    <location>
        <begin position="360"/>
        <end position="374"/>
    </location>
</feature>
<dbReference type="Proteomes" id="UP001597307">
    <property type="component" value="Unassembled WGS sequence"/>
</dbReference>
<dbReference type="PROSITE" id="PS50932">
    <property type="entry name" value="HTH_LACI_2"/>
    <property type="match status" value="1"/>
</dbReference>
<proteinExistence type="predicted"/>
<evidence type="ECO:0000313" key="6">
    <source>
        <dbReference type="EMBL" id="MFD1845843.1"/>
    </source>
</evidence>
<keyword evidence="1" id="KW-0805">Transcription regulation</keyword>
<dbReference type="PANTHER" id="PTHR30146">
    <property type="entry name" value="LACI-RELATED TRANSCRIPTIONAL REPRESSOR"/>
    <property type="match status" value="1"/>
</dbReference>
<feature type="domain" description="HTH lacI-type" evidence="5">
    <location>
        <begin position="22"/>
        <end position="75"/>
    </location>
</feature>
<dbReference type="InterPro" id="IPR000843">
    <property type="entry name" value="HTH_LacI"/>
</dbReference>
<dbReference type="SMART" id="SM00354">
    <property type="entry name" value="HTH_LACI"/>
    <property type="match status" value="1"/>
</dbReference>
<dbReference type="Pfam" id="PF00356">
    <property type="entry name" value="LacI"/>
    <property type="match status" value="1"/>
</dbReference>
<reference evidence="7" key="1">
    <citation type="journal article" date="2019" name="Int. J. Syst. Evol. Microbiol.">
        <title>The Global Catalogue of Microorganisms (GCM) 10K type strain sequencing project: providing services to taxonomists for standard genome sequencing and annotation.</title>
        <authorList>
            <consortium name="The Broad Institute Genomics Platform"/>
            <consortium name="The Broad Institute Genome Sequencing Center for Infectious Disease"/>
            <person name="Wu L."/>
            <person name="Ma J."/>
        </authorList>
    </citation>
    <scope>NUCLEOTIDE SEQUENCE [LARGE SCALE GENOMIC DNA]</scope>
    <source>
        <strain evidence="7">JCM 11496</strain>
    </source>
</reference>
<dbReference type="GO" id="GO:0003677">
    <property type="term" value="F:DNA binding"/>
    <property type="evidence" value="ECO:0007669"/>
    <property type="project" value="UniProtKB-KW"/>
</dbReference>
<dbReference type="Pfam" id="PF13377">
    <property type="entry name" value="Peripla_BP_3"/>
    <property type="match status" value="1"/>
</dbReference>
<organism evidence="6 7">
    <name type="scientific">Arthrobacter flavus</name>
    <dbReference type="NCBI Taxonomy" id="95172"/>
    <lineage>
        <taxon>Bacteria</taxon>
        <taxon>Bacillati</taxon>
        <taxon>Actinomycetota</taxon>
        <taxon>Actinomycetes</taxon>
        <taxon>Micrococcales</taxon>
        <taxon>Micrococcaceae</taxon>
        <taxon>Arthrobacter</taxon>
    </lineage>
</organism>
<evidence type="ECO:0000313" key="7">
    <source>
        <dbReference type="Proteomes" id="UP001597307"/>
    </source>
</evidence>
<dbReference type="CDD" id="cd01392">
    <property type="entry name" value="HTH_LacI"/>
    <property type="match status" value="1"/>
</dbReference>
<comment type="caution">
    <text evidence="6">The sequence shown here is derived from an EMBL/GenBank/DDBJ whole genome shotgun (WGS) entry which is preliminary data.</text>
</comment>
<dbReference type="SUPFAM" id="SSF53822">
    <property type="entry name" value="Periplasmic binding protein-like I"/>
    <property type="match status" value="1"/>
</dbReference>
<name>A0ABW4Q541_9MICC</name>
<protein>
    <submittedName>
        <fullName evidence="6">LacI family DNA-binding transcriptional regulator</fullName>
    </submittedName>
</protein>
<keyword evidence="2 6" id="KW-0238">DNA-binding</keyword>
<dbReference type="PANTHER" id="PTHR30146:SF145">
    <property type="entry name" value="RIBOSE OPERON REPRESSOR"/>
    <property type="match status" value="1"/>
</dbReference>
<keyword evidence="3" id="KW-0804">Transcription</keyword>
<dbReference type="InterPro" id="IPR010982">
    <property type="entry name" value="Lambda_DNA-bd_dom_sf"/>
</dbReference>
<dbReference type="InterPro" id="IPR046335">
    <property type="entry name" value="LacI/GalR-like_sensor"/>
</dbReference>
<feature type="region of interest" description="Disordered" evidence="4">
    <location>
        <begin position="342"/>
        <end position="374"/>
    </location>
</feature>
<dbReference type="SUPFAM" id="SSF47413">
    <property type="entry name" value="lambda repressor-like DNA-binding domains"/>
    <property type="match status" value="1"/>
</dbReference>
<dbReference type="Gene3D" id="1.10.260.40">
    <property type="entry name" value="lambda repressor-like DNA-binding domains"/>
    <property type="match status" value="1"/>
</dbReference>
<evidence type="ECO:0000256" key="1">
    <source>
        <dbReference type="ARBA" id="ARBA00023015"/>
    </source>
</evidence>
<dbReference type="CDD" id="cd06267">
    <property type="entry name" value="PBP1_LacI_sugar_binding-like"/>
    <property type="match status" value="1"/>
</dbReference>
<evidence type="ECO:0000259" key="5">
    <source>
        <dbReference type="PROSITE" id="PS50932"/>
    </source>
</evidence>
<evidence type="ECO:0000256" key="3">
    <source>
        <dbReference type="ARBA" id="ARBA00023163"/>
    </source>
</evidence>
<dbReference type="InterPro" id="IPR028082">
    <property type="entry name" value="Peripla_BP_I"/>
</dbReference>
<dbReference type="EMBL" id="JBHUGA010000009">
    <property type="protein sequence ID" value="MFD1845843.1"/>
    <property type="molecule type" value="Genomic_DNA"/>
</dbReference>
<evidence type="ECO:0000256" key="2">
    <source>
        <dbReference type="ARBA" id="ARBA00023125"/>
    </source>
</evidence>
<dbReference type="RefSeq" id="WP_343878071.1">
    <property type="nucleotide sequence ID" value="NZ_BAAAIJ010000009.1"/>
</dbReference>
<accession>A0ABW4Q541</accession>
<evidence type="ECO:0000256" key="4">
    <source>
        <dbReference type="SAM" id="MobiDB-lite"/>
    </source>
</evidence>